<dbReference type="SUPFAM" id="SSF52833">
    <property type="entry name" value="Thioredoxin-like"/>
    <property type="match status" value="1"/>
</dbReference>
<evidence type="ECO:0000313" key="2">
    <source>
        <dbReference type="EMBL" id="AFP83705.1"/>
    </source>
</evidence>
<dbReference type="PATRIC" id="fig|1202537.3.peg.40"/>
<dbReference type="EMBL" id="CP003542">
    <property type="protein sequence ID" value="AFP83705.1"/>
    <property type="molecule type" value="Genomic_DNA"/>
</dbReference>
<evidence type="ECO:0000313" key="3">
    <source>
        <dbReference type="Proteomes" id="UP000003931"/>
    </source>
</evidence>
<proteinExistence type="predicted"/>
<evidence type="ECO:0000259" key="1">
    <source>
        <dbReference type="Pfam" id="PF00085"/>
    </source>
</evidence>
<dbReference type="CDD" id="cd02947">
    <property type="entry name" value="TRX_family"/>
    <property type="match status" value="1"/>
</dbReference>
<dbReference type="Gene3D" id="3.40.30.10">
    <property type="entry name" value="Glutaredoxin"/>
    <property type="match status" value="1"/>
</dbReference>
<dbReference type="AlphaFoldDB" id="J7H085"/>
<name>J7H085_CARRU</name>
<accession>J7H085</accession>
<dbReference type="InterPro" id="IPR036249">
    <property type="entry name" value="Thioredoxin-like_sf"/>
</dbReference>
<reference evidence="2 3" key="1">
    <citation type="journal article" date="2012" name="Mol. Biol. Evol.">
        <title>Genome reduction and co-evolution between the primary and secondary bacterial symbionts of psyllids.</title>
        <authorList>
            <person name="Sloan D.B."/>
            <person name="Moran N.A."/>
        </authorList>
    </citation>
    <scope>NUCLEOTIDE SEQUENCE [LARGE SCALE GENOMIC DNA]</scope>
    <source>
        <strain evidence="2 3">CS</strain>
    </source>
</reference>
<dbReference type="KEGG" id="crc:A33Y_044"/>
<dbReference type="Proteomes" id="UP000003931">
    <property type="component" value="Chromosome"/>
</dbReference>
<organism evidence="2 3">
    <name type="scientific">Candidatus Carsonella ruddii CS isolate Thao2000</name>
    <dbReference type="NCBI Taxonomy" id="1202537"/>
    <lineage>
        <taxon>Bacteria</taxon>
        <taxon>Pseudomonadati</taxon>
        <taxon>Pseudomonadota</taxon>
        <taxon>Gammaproteobacteria</taxon>
        <taxon>Oceanospirillales</taxon>
        <taxon>Halomonadaceae</taxon>
        <taxon>Zymobacter group</taxon>
        <taxon>Candidatus Carsonella</taxon>
    </lineage>
</organism>
<dbReference type="InterPro" id="IPR013766">
    <property type="entry name" value="Thioredoxin_domain"/>
</dbReference>
<dbReference type="Pfam" id="PF00085">
    <property type="entry name" value="Thioredoxin"/>
    <property type="match status" value="1"/>
</dbReference>
<dbReference type="STRING" id="1202537.A33Y_044"/>
<dbReference type="RefSeq" id="WP_014887006.1">
    <property type="nucleotide sequence ID" value="NC_018415.1"/>
</dbReference>
<sequence>MIKFHNNIFKLKLKTYYIVFSSKWCKPCYFLKKKIKKIEQKINLIFINIDIDLFPNIAIKFKINKIPTLIKFNNSFIIYKKEINLKKIIFFLKK</sequence>
<gene>
    <name evidence="2" type="primary">trxA</name>
    <name evidence="2" type="ORF">A33Y_044</name>
</gene>
<protein>
    <submittedName>
        <fullName evidence="2">Putative thioredoxin</fullName>
    </submittedName>
</protein>
<feature type="domain" description="Thioredoxin" evidence="1">
    <location>
        <begin position="4"/>
        <end position="77"/>
    </location>
</feature>
<dbReference type="HOGENOM" id="CLU_2328606_0_0_6"/>